<organism evidence="2 3">
    <name type="scientific">Pseudomonas violetae</name>
    <dbReference type="NCBI Taxonomy" id="2915813"/>
    <lineage>
        <taxon>Bacteria</taxon>
        <taxon>Pseudomonadati</taxon>
        <taxon>Pseudomonadota</taxon>
        <taxon>Gammaproteobacteria</taxon>
        <taxon>Pseudomonadales</taxon>
        <taxon>Pseudomonadaceae</taxon>
        <taxon>Pseudomonas</taxon>
    </lineage>
</organism>
<protein>
    <submittedName>
        <fullName evidence="2">RES family NAD+ phosphorylase</fullName>
    </submittedName>
</protein>
<dbReference type="EMBL" id="JAKNRW010000001">
    <property type="protein sequence ID" value="MCK1788943.1"/>
    <property type="molecule type" value="Genomic_DNA"/>
</dbReference>
<proteinExistence type="predicted"/>
<dbReference type="Proteomes" id="UP001299876">
    <property type="component" value="Unassembled WGS sequence"/>
</dbReference>
<dbReference type="InterPro" id="IPR014914">
    <property type="entry name" value="RES_dom"/>
</dbReference>
<dbReference type="SMART" id="SM00953">
    <property type="entry name" value="RES"/>
    <property type="match status" value="1"/>
</dbReference>
<reference evidence="2 3" key="1">
    <citation type="submission" date="2022-02" db="EMBL/GenBank/DDBJ databases">
        <title>Comparative genomics of the first Antarctic Pseudomonas spp. capable of biotransforming 2,4,6-Trinitrotoluene.</title>
        <authorList>
            <person name="Cabrera M.A."/>
            <person name="Marquez S.L."/>
            <person name="Perez-Donoso J.M."/>
        </authorList>
    </citation>
    <scope>NUCLEOTIDE SEQUENCE [LARGE SCALE GENOMIC DNA]</scope>
    <source>
        <strain evidence="2 3">TNT19</strain>
    </source>
</reference>
<dbReference type="RefSeq" id="WP_247286525.1">
    <property type="nucleotide sequence ID" value="NZ_JAKNRW010000001.1"/>
</dbReference>
<feature type="domain" description="RES" evidence="1">
    <location>
        <begin position="41"/>
        <end position="188"/>
    </location>
</feature>
<sequence>MVERPPKHPPGPGERIQARLIKIEAGRVLHRVHLGRFQSTAFNGTENGNARFSPIRNSKGDIIPTVYAGSSFDCAAMETVFHDVTYEPGPKYFQKTKLIGHKYSNVLVTEELSVVDLSTKALRSMDITRNELIDTDKNMYPITRGWAEAIHAAVPGAQGLRWISRQDDTAEAVVLFGDRIGPQALVAQGRSLDLTEDEEAYNQLLVLAEVIGVRIVPSKG</sequence>
<keyword evidence="3" id="KW-1185">Reference proteome</keyword>
<name>A0ABT0ET76_9PSED</name>
<accession>A0ABT0ET76</accession>
<gene>
    <name evidence="2" type="ORF">L9059_01820</name>
</gene>
<dbReference type="Pfam" id="PF08808">
    <property type="entry name" value="RES"/>
    <property type="match status" value="1"/>
</dbReference>
<evidence type="ECO:0000313" key="3">
    <source>
        <dbReference type="Proteomes" id="UP001299876"/>
    </source>
</evidence>
<evidence type="ECO:0000259" key="1">
    <source>
        <dbReference type="SMART" id="SM00953"/>
    </source>
</evidence>
<comment type="caution">
    <text evidence="2">The sequence shown here is derived from an EMBL/GenBank/DDBJ whole genome shotgun (WGS) entry which is preliminary data.</text>
</comment>
<evidence type="ECO:0000313" key="2">
    <source>
        <dbReference type="EMBL" id="MCK1788943.1"/>
    </source>
</evidence>